<dbReference type="Gene3D" id="3.30.530.20">
    <property type="match status" value="1"/>
</dbReference>
<keyword evidence="5" id="KW-0862">Zinc</keyword>
<comment type="similarity">
    <text evidence="2">Belongs to the peptidase M50B family.</text>
</comment>
<keyword evidence="9" id="KW-1185">Reference proteome</keyword>
<evidence type="ECO:0000256" key="5">
    <source>
        <dbReference type="ARBA" id="ARBA00022833"/>
    </source>
</evidence>
<keyword evidence="7" id="KW-1133">Transmembrane helix</keyword>
<evidence type="ECO:0000256" key="7">
    <source>
        <dbReference type="SAM" id="Phobius"/>
    </source>
</evidence>
<dbReference type="PANTHER" id="PTHR39188">
    <property type="entry name" value="MEMBRANE-ASSOCIATED ZINC METALLOPROTEASE M50B"/>
    <property type="match status" value="1"/>
</dbReference>
<keyword evidence="3 8" id="KW-0645">Protease</keyword>
<keyword evidence="7" id="KW-0812">Transmembrane</keyword>
<feature type="transmembrane region" description="Helical" evidence="7">
    <location>
        <begin position="287"/>
        <end position="307"/>
    </location>
</feature>
<dbReference type="SUPFAM" id="SSF55961">
    <property type="entry name" value="Bet v1-like"/>
    <property type="match status" value="1"/>
</dbReference>
<evidence type="ECO:0000256" key="1">
    <source>
        <dbReference type="ARBA" id="ARBA00001947"/>
    </source>
</evidence>
<dbReference type="GO" id="GO:0008233">
    <property type="term" value="F:peptidase activity"/>
    <property type="evidence" value="ECO:0007669"/>
    <property type="project" value="UniProtKB-KW"/>
</dbReference>
<evidence type="ECO:0000256" key="3">
    <source>
        <dbReference type="ARBA" id="ARBA00022670"/>
    </source>
</evidence>
<gene>
    <name evidence="8" type="ORF">ABUE31_03765</name>
</gene>
<keyword evidence="7" id="KW-0472">Membrane</keyword>
<feature type="transmembrane region" description="Helical" evidence="7">
    <location>
        <begin position="353"/>
        <end position="373"/>
    </location>
</feature>
<dbReference type="PANTHER" id="PTHR39188:SF3">
    <property type="entry name" value="STAGE IV SPORULATION PROTEIN FB"/>
    <property type="match status" value="1"/>
</dbReference>
<feature type="transmembrane region" description="Helical" evidence="7">
    <location>
        <begin position="189"/>
        <end position="212"/>
    </location>
</feature>
<protein>
    <submittedName>
        <fullName evidence="8">Site-2 protease family protein</fullName>
    </submittedName>
</protein>
<dbReference type="Proteomes" id="UP001556196">
    <property type="component" value="Unassembled WGS sequence"/>
</dbReference>
<evidence type="ECO:0000313" key="8">
    <source>
        <dbReference type="EMBL" id="MEW9805101.1"/>
    </source>
</evidence>
<evidence type="ECO:0000256" key="4">
    <source>
        <dbReference type="ARBA" id="ARBA00022801"/>
    </source>
</evidence>
<keyword evidence="6" id="KW-0482">Metalloprotease</keyword>
<reference evidence="8 9" key="1">
    <citation type="submission" date="2024-06" db="EMBL/GenBank/DDBJ databases">
        <authorList>
            <person name="Tuo L."/>
        </authorList>
    </citation>
    <scope>NUCLEOTIDE SEQUENCE [LARGE SCALE GENOMIC DNA]</scope>
    <source>
        <strain evidence="8 9">ZMM04-5</strain>
    </source>
</reference>
<comment type="cofactor">
    <cofactor evidence="1">
        <name>Zn(2+)</name>
        <dbReference type="ChEBI" id="CHEBI:29105"/>
    </cofactor>
</comment>
<evidence type="ECO:0000313" key="9">
    <source>
        <dbReference type="Proteomes" id="UP001556196"/>
    </source>
</evidence>
<dbReference type="CDD" id="cd07812">
    <property type="entry name" value="SRPBCC"/>
    <property type="match status" value="1"/>
</dbReference>
<feature type="transmembrane region" description="Helical" evidence="7">
    <location>
        <begin position="255"/>
        <end position="275"/>
    </location>
</feature>
<keyword evidence="4" id="KW-0378">Hydrolase</keyword>
<proteinExistence type="inferred from homology"/>
<feature type="transmembrane region" description="Helical" evidence="7">
    <location>
        <begin position="327"/>
        <end position="346"/>
    </location>
</feature>
<dbReference type="RefSeq" id="WP_367722522.1">
    <property type="nucleotide sequence ID" value="NZ_JBFOCI010000001.1"/>
</dbReference>
<evidence type="ECO:0000256" key="2">
    <source>
        <dbReference type="ARBA" id="ARBA00007931"/>
    </source>
</evidence>
<evidence type="ECO:0000256" key="6">
    <source>
        <dbReference type="ARBA" id="ARBA00023049"/>
    </source>
</evidence>
<dbReference type="EMBL" id="JBFOCI010000001">
    <property type="protein sequence ID" value="MEW9805101.1"/>
    <property type="molecule type" value="Genomic_DNA"/>
</dbReference>
<sequence length="441" mass="47722">MLAVVLVVLNLGLVFVLLALPFGTRTVRQSRVIAAGRRRLWEALWPFGKHADWSGARIAAEPFGDDGLTRIRLGWEGRDGKPIEHVVRLENVVEGERFSMRVVDDSSLETAFWSHFRDDVELAGEDGAVRVTLSRTDRYRGAAFLIFRYFALRRELGKLQVWAQTGRYRAGGLFEHPLSQFGLACVSVLIMWPIFGLTVGGFVLAAVLTLVVALHELGHMAAFRVAGHRTARMIFVPLLGGIAIGGRPYDSRFEVAFVALMGAGFSAFIVPLAIAACDFSASEGWRFAASVFATLAGIAALFNLANLVPVWKFDGGQVLRQICPGPVSLAVASFVLLSAVLALGYMAGFPAHLLVVAGAIFAVLSLITAGSGVRPRHELKAMSVPERAALAAALVAVITVHAGGMLWASARLDDWQSYERQRHATTISASLLPERGMTDSE</sequence>
<accession>A0ABV3QVK3</accession>
<comment type="caution">
    <text evidence="8">The sequence shown here is derived from an EMBL/GenBank/DDBJ whole genome shotgun (WGS) entry which is preliminary data.</text>
</comment>
<name>A0ABV3QVK3_9HYPH</name>
<dbReference type="GO" id="GO:0006508">
    <property type="term" value="P:proteolysis"/>
    <property type="evidence" value="ECO:0007669"/>
    <property type="project" value="UniProtKB-KW"/>
</dbReference>
<organism evidence="8 9">
    <name type="scientific">Mesorhizobium marinum</name>
    <dbReference type="NCBI Taxonomy" id="3228790"/>
    <lineage>
        <taxon>Bacteria</taxon>
        <taxon>Pseudomonadati</taxon>
        <taxon>Pseudomonadota</taxon>
        <taxon>Alphaproteobacteria</taxon>
        <taxon>Hyphomicrobiales</taxon>
        <taxon>Phyllobacteriaceae</taxon>
        <taxon>Mesorhizobium</taxon>
    </lineage>
</organism>
<feature type="transmembrane region" description="Helical" evidence="7">
    <location>
        <begin position="388"/>
        <end position="410"/>
    </location>
</feature>
<dbReference type="InterPro" id="IPR023393">
    <property type="entry name" value="START-like_dom_sf"/>
</dbReference>
<feature type="transmembrane region" description="Helical" evidence="7">
    <location>
        <begin position="233"/>
        <end position="249"/>
    </location>
</feature>